<protein>
    <submittedName>
        <fullName evidence="2">NRDE family protein</fullName>
    </submittedName>
</protein>
<dbReference type="Proteomes" id="UP000313645">
    <property type="component" value="Unassembled WGS sequence"/>
</dbReference>
<name>A0ABY1ZMS1_9GAMM</name>
<organism evidence="2 3">
    <name type="scientific">Marinobacter halodurans</name>
    <dbReference type="NCBI Taxonomy" id="2528979"/>
    <lineage>
        <taxon>Bacteria</taxon>
        <taxon>Pseudomonadati</taxon>
        <taxon>Pseudomonadota</taxon>
        <taxon>Gammaproteobacteria</taxon>
        <taxon>Pseudomonadales</taxon>
        <taxon>Marinobacteraceae</taxon>
        <taxon>Marinobacter</taxon>
    </lineage>
</organism>
<gene>
    <name evidence="2" type="ORF">EZI54_09835</name>
</gene>
<reference evidence="2 3" key="1">
    <citation type="submission" date="2019-02" db="EMBL/GenBank/DDBJ databases">
        <title>Marinobacter halodurans sp. nov., a marine bacterium isolated from sea tidal flat.</title>
        <authorList>
            <person name="Yoo Y."/>
            <person name="Lee D.W."/>
            <person name="Kim B.S."/>
            <person name="Kim J.-J."/>
        </authorList>
    </citation>
    <scope>NUCLEOTIDE SEQUENCE [LARGE SCALE GENOMIC DNA]</scope>
    <source>
        <strain evidence="2 3">YJ-S3-2</strain>
    </source>
</reference>
<dbReference type="PANTHER" id="PTHR17985:SF8">
    <property type="entry name" value="TRANSPORT AND GOLGI ORGANIZATION PROTEIN 2 HOMOLOG"/>
    <property type="match status" value="1"/>
</dbReference>
<evidence type="ECO:0000313" key="3">
    <source>
        <dbReference type="Proteomes" id="UP000313645"/>
    </source>
</evidence>
<sequence length="261" mass="29684">MCLILFAIGQHPDLPLVVAANRDEFYQRPTRAMHWWSSPEMLAGRDEQSGGTWLGVTRDGRVAAVTNFRDGQPERGDWSRGQLPIQALTEDVDSLDQHLRDSTDRFAGYNLIRVDDRQGWYFSNRDSHPGRALHRGVYGLSNHLLQSPWPKLVRLRRTLHDRLHDTPREQLHPVLIEALMDTTPAPDDFLPDTGIGLERERFLSSPFIRSQTYGTRATTIVSVHRDGTVAVTEQEWLRGGEPGGRQTFNWQRDAVHSSGSD</sequence>
<proteinExistence type="predicted"/>
<dbReference type="EMBL" id="SJDL01000012">
    <property type="protein sequence ID" value="TBW56235.1"/>
    <property type="molecule type" value="Genomic_DNA"/>
</dbReference>
<dbReference type="PANTHER" id="PTHR17985">
    <property type="entry name" value="SER/THR-RICH PROTEIN T10 IN DGCR REGION"/>
    <property type="match status" value="1"/>
</dbReference>
<keyword evidence="3" id="KW-1185">Reference proteome</keyword>
<evidence type="ECO:0000256" key="1">
    <source>
        <dbReference type="SAM" id="MobiDB-lite"/>
    </source>
</evidence>
<accession>A0ABY1ZMS1</accession>
<dbReference type="RefSeq" id="WP_131481470.1">
    <property type="nucleotide sequence ID" value="NZ_SJDL01000012.1"/>
</dbReference>
<feature type="region of interest" description="Disordered" evidence="1">
    <location>
        <begin position="238"/>
        <end position="261"/>
    </location>
</feature>
<evidence type="ECO:0000313" key="2">
    <source>
        <dbReference type="EMBL" id="TBW56235.1"/>
    </source>
</evidence>
<dbReference type="Pfam" id="PF05742">
    <property type="entry name" value="TANGO2"/>
    <property type="match status" value="1"/>
</dbReference>
<dbReference type="InterPro" id="IPR008551">
    <property type="entry name" value="TANGO2"/>
</dbReference>
<comment type="caution">
    <text evidence="2">The sequence shown here is derived from an EMBL/GenBank/DDBJ whole genome shotgun (WGS) entry which is preliminary data.</text>
</comment>